<reference evidence="2 3" key="1">
    <citation type="submission" date="2023-07" db="EMBL/GenBank/DDBJ databases">
        <title>Sorghum-associated microbial communities from plants grown in Nebraska, USA.</title>
        <authorList>
            <person name="Schachtman D."/>
        </authorList>
    </citation>
    <scope>NUCLEOTIDE SEQUENCE [LARGE SCALE GENOMIC DNA]</scope>
    <source>
        <strain evidence="2 3">BE240</strain>
    </source>
</reference>
<evidence type="ECO:0000259" key="1">
    <source>
        <dbReference type="Pfam" id="PF08909"/>
    </source>
</evidence>
<evidence type="ECO:0000313" key="3">
    <source>
        <dbReference type="Proteomes" id="UP001265550"/>
    </source>
</evidence>
<dbReference type="EMBL" id="JAVDWE010000006">
    <property type="protein sequence ID" value="MDR7094713.1"/>
    <property type="molecule type" value="Genomic_DNA"/>
</dbReference>
<protein>
    <recommendedName>
        <fullName evidence="1">DUF1854 domain-containing protein</fullName>
    </recommendedName>
</protein>
<dbReference type="RefSeq" id="WP_204733818.1">
    <property type="nucleotide sequence ID" value="NZ_JAVDWE010000006.1"/>
</dbReference>
<keyword evidence="3" id="KW-1185">Reference proteome</keyword>
<feature type="domain" description="DUF1854" evidence="1">
    <location>
        <begin position="26"/>
        <end position="155"/>
    </location>
</feature>
<gene>
    <name evidence="2" type="ORF">J2X09_002456</name>
</gene>
<sequence>MSPPAWQLQRNAFGRLVLTDEAGQAHVGVVPVRAFPIGAPDEGLSVLGSDGHELVWVDRLSALPAGPRQLLEEELAQREFTPVIQRIEAVSTFSTPSTWKVTTDRGPTSFTLRSEDDIRRLPGHALLILGSHGVTFAVRDRLALDANSRRLLDRFL</sequence>
<name>A0ABU1VB53_9BURK</name>
<accession>A0ABU1VB53</accession>
<dbReference type="Pfam" id="PF08909">
    <property type="entry name" value="DUF1854"/>
    <property type="match status" value="1"/>
</dbReference>
<dbReference type="InterPro" id="IPR015005">
    <property type="entry name" value="DUF1854"/>
</dbReference>
<comment type="caution">
    <text evidence="2">The sequence shown here is derived from an EMBL/GenBank/DDBJ whole genome shotgun (WGS) entry which is preliminary data.</text>
</comment>
<organism evidence="2 3">
    <name type="scientific">Hydrogenophaga laconesensis</name>
    <dbReference type="NCBI Taxonomy" id="1805971"/>
    <lineage>
        <taxon>Bacteria</taxon>
        <taxon>Pseudomonadati</taxon>
        <taxon>Pseudomonadota</taxon>
        <taxon>Betaproteobacteria</taxon>
        <taxon>Burkholderiales</taxon>
        <taxon>Comamonadaceae</taxon>
        <taxon>Hydrogenophaga</taxon>
    </lineage>
</organism>
<dbReference type="Proteomes" id="UP001265550">
    <property type="component" value="Unassembled WGS sequence"/>
</dbReference>
<evidence type="ECO:0000313" key="2">
    <source>
        <dbReference type="EMBL" id="MDR7094713.1"/>
    </source>
</evidence>
<proteinExistence type="predicted"/>